<dbReference type="PROSITE" id="PS50255">
    <property type="entry name" value="CYTOCHROME_B5_2"/>
    <property type="match status" value="1"/>
</dbReference>
<feature type="compositionally biased region" description="Low complexity" evidence="19">
    <location>
        <begin position="2845"/>
        <end position="2859"/>
    </location>
</feature>
<comment type="pathway">
    <text evidence="3">Protein modification; protein ubiquitination.</text>
</comment>
<dbReference type="InterPro" id="IPR051625">
    <property type="entry name" value="Signaling_Regulatory_Domain"/>
</dbReference>
<dbReference type="FunFam" id="2.130.10.30:FF:000003">
    <property type="entry name" value="E3 ubiquitin-protein ligase HERC2 isoform X1"/>
    <property type="match status" value="1"/>
</dbReference>
<dbReference type="Gene3D" id="2.60.120.260">
    <property type="entry name" value="Galactose-binding domain-like"/>
    <property type="match status" value="1"/>
</dbReference>
<feature type="domain" description="MIB/HERC2" evidence="24">
    <location>
        <begin position="2077"/>
        <end position="2150"/>
    </location>
</feature>
<evidence type="ECO:0000256" key="15">
    <source>
        <dbReference type="ARBA" id="ARBA00081609"/>
    </source>
</evidence>
<evidence type="ECO:0000259" key="22">
    <source>
        <dbReference type="PROSITE" id="PS50255"/>
    </source>
</evidence>
<dbReference type="Pfam" id="PF00632">
    <property type="entry name" value="HECT"/>
    <property type="match status" value="1"/>
</dbReference>
<feature type="repeat" description="RCC1" evidence="18">
    <location>
        <begin position="3304"/>
        <end position="3355"/>
    </location>
</feature>
<dbReference type="PROSITE" id="PS51416">
    <property type="entry name" value="MIB_HERC2"/>
    <property type="match status" value="1"/>
</dbReference>
<dbReference type="SMART" id="SM00291">
    <property type="entry name" value="ZnF_ZZ"/>
    <property type="match status" value="1"/>
</dbReference>
<feature type="active site" description="Glycyl thioester intermediate" evidence="16">
    <location>
        <position position="5136"/>
    </location>
</feature>
<dbReference type="InterPro" id="IPR035983">
    <property type="entry name" value="Hect_E3_ubiquitin_ligase"/>
</dbReference>
<feature type="compositionally biased region" description="Basic and acidic residues" evidence="19">
    <location>
        <begin position="1718"/>
        <end position="1735"/>
    </location>
</feature>
<dbReference type="SMART" id="SM01117">
    <property type="entry name" value="Cyt-b5"/>
    <property type="match status" value="1"/>
</dbReference>
<dbReference type="FunFam" id="2.130.10.30:FF:000004">
    <property type="entry name" value="E3 ubiquitin-protein ligase HERC2 isoform X2"/>
    <property type="match status" value="1"/>
</dbReference>
<dbReference type="InterPro" id="IPR008979">
    <property type="entry name" value="Galactose-bd-like_sf"/>
</dbReference>
<evidence type="ECO:0000256" key="10">
    <source>
        <dbReference type="ARBA" id="ARBA00022771"/>
    </source>
</evidence>
<evidence type="ECO:0000256" key="6">
    <source>
        <dbReference type="ARBA" id="ARBA00022553"/>
    </source>
</evidence>
<dbReference type="SUPFAM" id="SSF159034">
    <property type="entry name" value="Mib/herc2 domain-like"/>
    <property type="match status" value="1"/>
</dbReference>
<feature type="repeat" description="RCC1" evidence="18">
    <location>
        <begin position="4425"/>
        <end position="4476"/>
    </location>
</feature>
<feature type="repeat" description="RCC1" evidence="18">
    <location>
        <begin position="669"/>
        <end position="720"/>
    </location>
</feature>
<evidence type="ECO:0000256" key="11">
    <source>
        <dbReference type="ARBA" id="ARBA00022786"/>
    </source>
</evidence>
<dbReference type="SUPFAM" id="SSF63748">
    <property type="entry name" value="Tudor/PWWP/MBT"/>
    <property type="match status" value="1"/>
</dbReference>
<dbReference type="PROSITE" id="PS01357">
    <property type="entry name" value="ZF_ZZ_1"/>
    <property type="match status" value="1"/>
</dbReference>
<dbReference type="InterPro" id="IPR009091">
    <property type="entry name" value="RCC1/BLIP-II"/>
</dbReference>
<dbReference type="FunFam" id="2.30.30.30:FF:000015">
    <property type="entry name" value="E3 ubiquitin-protein ligase HERC2"/>
    <property type="match status" value="1"/>
</dbReference>
<dbReference type="GO" id="GO:0061630">
    <property type="term" value="F:ubiquitin protein ligase activity"/>
    <property type="evidence" value="ECO:0007669"/>
    <property type="project" value="UniProtKB-EC"/>
</dbReference>
<dbReference type="Pfam" id="PF00415">
    <property type="entry name" value="RCC1"/>
    <property type="match status" value="8"/>
</dbReference>
<dbReference type="SUPFAM" id="SSF57850">
    <property type="entry name" value="RING/U-box"/>
    <property type="match status" value="1"/>
</dbReference>
<feature type="compositionally biased region" description="Low complexity" evidence="19">
    <location>
        <begin position="2730"/>
        <end position="2749"/>
    </location>
</feature>
<dbReference type="EC" id="2.3.2.26" evidence="4"/>
<dbReference type="SUPFAM" id="SSF46934">
    <property type="entry name" value="UBA-like"/>
    <property type="match status" value="1"/>
</dbReference>
<feature type="repeat" description="RCC1" evidence="18">
    <location>
        <begin position="4371"/>
        <end position="4424"/>
    </location>
</feature>
<dbReference type="InterPro" id="IPR000433">
    <property type="entry name" value="Znf_ZZ"/>
</dbReference>
<evidence type="ECO:0000256" key="5">
    <source>
        <dbReference type="ARBA" id="ARBA00022490"/>
    </source>
</evidence>
<feature type="compositionally biased region" description="Acidic residues" evidence="19">
    <location>
        <begin position="1765"/>
        <end position="1775"/>
    </location>
</feature>
<feature type="region of interest" description="Disordered" evidence="19">
    <location>
        <begin position="245"/>
        <end position="266"/>
    </location>
</feature>
<dbReference type="InterPro" id="IPR021097">
    <property type="entry name" value="CPH_domain"/>
</dbReference>
<feature type="region of interest" description="Disordered" evidence="19">
    <location>
        <begin position="3264"/>
        <end position="3295"/>
    </location>
</feature>
<keyword evidence="9" id="KW-0677">Repeat</keyword>
<dbReference type="FunFam" id="2.130.10.30:FF:000006">
    <property type="entry name" value="E3 ubiquitin-protein ligase HERC2 isoform X1"/>
    <property type="match status" value="1"/>
</dbReference>
<dbReference type="InterPro" id="IPR043145">
    <property type="entry name" value="Znf_ZZ_sf"/>
</dbReference>
<dbReference type="CDD" id="cd00078">
    <property type="entry name" value="HECTc"/>
    <property type="match status" value="1"/>
</dbReference>
<feature type="repeat" description="RCC1" evidence="18">
    <location>
        <begin position="3463"/>
        <end position="3514"/>
    </location>
</feature>
<dbReference type="Proteomes" id="UP001283361">
    <property type="component" value="Unassembled WGS sequence"/>
</dbReference>
<feature type="repeat" description="RCC1" evidence="18">
    <location>
        <begin position="3569"/>
        <end position="3620"/>
    </location>
</feature>
<dbReference type="SUPFAM" id="SSF49785">
    <property type="entry name" value="Galactose-binding domain-like"/>
    <property type="match status" value="1"/>
</dbReference>
<dbReference type="Gene3D" id="3.30.60.90">
    <property type="match status" value="1"/>
</dbReference>
<feature type="domain" description="DOC" evidence="23">
    <location>
        <begin position="3093"/>
        <end position="3270"/>
    </location>
</feature>
<feature type="region of interest" description="Disordered" evidence="19">
    <location>
        <begin position="1704"/>
        <end position="1788"/>
    </location>
</feature>
<dbReference type="FunFam" id="3.30.2410.10:FF:000006">
    <property type="entry name" value="probable E3 ubiquitin-protein ligase HERC1 isoform X2"/>
    <property type="match status" value="1"/>
</dbReference>
<dbReference type="Gene3D" id="2.30.30.40">
    <property type="entry name" value="SH3 Domains"/>
    <property type="match status" value="1"/>
</dbReference>
<feature type="repeat" description="RCC1" evidence="18">
    <location>
        <begin position="4319"/>
        <end position="4370"/>
    </location>
</feature>
<keyword evidence="6" id="KW-0597">Phosphoprotein</keyword>
<proteinExistence type="predicted"/>
<gene>
    <name evidence="25" type="ORF">RRG08_048998</name>
</gene>
<dbReference type="Gene3D" id="3.90.1750.10">
    <property type="entry name" value="Hect, E3 ligase catalytic domains"/>
    <property type="match status" value="1"/>
</dbReference>
<evidence type="ECO:0000313" key="25">
    <source>
        <dbReference type="EMBL" id="KAK3740756.1"/>
    </source>
</evidence>
<dbReference type="InterPro" id="IPR000408">
    <property type="entry name" value="Reg_chr_condens"/>
</dbReference>
<dbReference type="Pfam" id="PF11515">
    <property type="entry name" value="Cul7"/>
    <property type="match status" value="1"/>
</dbReference>
<dbReference type="InterPro" id="IPR036400">
    <property type="entry name" value="Cyt_B5-like_heme/steroid_sf"/>
</dbReference>
<evidence type="ECO:0000259" key="21">
    <source>
        <dbReference type="PROSITE" id="PS50237"/>
    </source>
</evidence>
<feature type="repeat" description="RCC1" evidence="18">
    <location>
        <begin position="723"/>
        <end position="774"/>
    </location>
</feature>
<comment type="catalytic activity">
    <reaction evidence="1">
        <text>S-ubiquitinyl-[E2 ubiquitin-conjugating enzyme]-L-cysteine + [acceptor protein]-L-lysine = [E2 ubiquitin-conjugating enzyme]-L-cysteine + N(6)-ubiquitinyl-[acceptor protein]-L-lysine.</text>
        <dbReference type="EC" id="2.3.2.26"/>
    </reaction>
</comment>
<dbReference type="InterPro" id="IPR009060">
    <property type="entry name" value="UBA-like_sf"/>
</dbReference>
<dbReference type="Pfam" id="PF00569">
    <property type="entry name" value="ZZ"/>
    <property type="match status" value="1"/>
</dbReference>
<feature type="region of interest" description="Disordered" evidence="19">
    <location>
        <begin position="2730"/>
        <end position="2759"/>
    </location>
</feature>
<feature type="region of interest" description="Disordered" evidence="19">
    <location>
        <begin position="1493"/>
        <end position="1517"/>
    </location>
</feature>
<evidence type="ECO:0000256" key="3">
    <source>
        <dbReference type="ARBA" id="ARBA00004906"/>
    </source>
</evidence>
<keyword evidence="13" id="KW-0206">Cytoskeleton</keyword>
<dbReference type="InterPro" id="IPR037976">
    <property type="entry name" value="HERC2_APC10"/>
</dbReference>
<feature type="repeat" description="RCC1" evidence="18">
    <location>
        <begin position="775"/>
        <end position="826"/>
    </location>
</feature>
<evidence type="ECO:0000256" key="19">
    <source>
        <dbReference type="SAM" id="MobiDB-lite"/>
    </source>
</evidence>
<evidence type="ECO:0000256" key="8">
    <source>
        <dbReference type="ARBA" id="ARBA00022723"/>
    </source>
</evidence>
<dbReference type="InterPro" id="IPR001199">
    <property type="entry name" value="Cyt_B5-like_heme/steroid-bd"/>
</dbReference>
<dbReference type="InterPro" id="IPR058923">
    <property type="entry name" value="RCC1-like_dom"/>
</dbReference>
<feature type="region of interest" description="Disordered" evidence="19">
    <location>
        <begin position="5181"/>
        <end position="5211"/>
    </location>
</feature>
<evidence type="ECO:0000256" key="13">
    <source>
        <dbReference type="ARBA" id="ARBA00023212"/>
    </source>
</evidence>
<dbReference type="Gene3D" id="3.30.2160.10">
    <property type="entry name" value="Hect, E3 ligase catalytic domain"/>
    <property type="match status" value="1"/>
</dbReference>
<feature type="repeat" description="RCC1" evidence="18">
    <location>
        <begin position="4583"/>
        <end position="4634"/>
    </location>
</feature>
<keyword evidence="12" id="KW-0862">Zinc</keyword>
<dbReference type="InterPro" id="IPR010606">
    <property type="entry name" value="Mib_Herc2"/>
</dbReference>
<feature type="repeat" description="RCC1" evidence="18">
    <location>
        <begin position="3517"/>
        <end position="3568"/>
    </location>
</feature>
<feature type="region of interest" description="Disordered" evidence="19">
    <location>
        <begin position="3953"/>
        <end position="3977"/>
    </location>
</feature>
<dbReference type="GO" id="GO:0016567">
    <property type="term" value="P:protein ubiquitination"/>
    <property type="evidence" value="ECO:0007669"/>
    <property type="project" value="InterPro"/>
</dbReference>
<dbReference type="Gene3D" id="2.130.10.30">
    <property type="entry name" value="Regulator of chromosome condensation 1/beta-lactamase-inhibitor protein II"/>
    <property type="match status" value="3"/>
</dbReference>
<feature type="compositionally biased region" description="Basic and acidic residues" evidence="19">
    <location>
        <begin position="1753"/>
        <end position="1764"/>
    </location>
</feature>
<feature type="repeat" description="RCC1" evidence="18">
    <location>
        <begin position="827"/>
        <end position="878"/>
    </location>
</feature>
<dbReference type="Gene3D" id="3.10.120.10">
    <property type="entry name" value="Cytochrome b5-like heme/steroid binding domain"/>
    <property type="match status" value="1"/>
</dbReference>
<evidence type="ECO:0000256" key="4">
    <source>
        <dbReference type="ARBA" id="ARBA00012485"/>
    </source>
</evidence>
<dbReference type="PROSITE" id="PS50135">
    <property type="entry name" value="ZF_ZZ_2"/>
    <property type="match status" value="1"/>
</dbReference>
<sequence>MPPTNSQPYYVTVAINFSNSNLQNKFKPYYHNTNFLRRGLPDQVSGGLHLGFSTAVCLHLIPSTCRILNCPLRKIQSMLGLIGSLLKTRKDTRIFSTKPIVYGAWKNHKAYIIIERHTATKFASETGKFYCGMKVLTCTCCDGHCGPNNGCNCPSCQQLDREEEAHILEQQIPPSPSQPLIDSWTWGAQPDTTKLQECLQSVLHEHQQLSLEAFSSSLSMTRLQQRMAVLERYFLALCRQSSAERRAPSRKRQANQSNLNKQKSSVVKPVEKATAGLARVGSRAALSFAFAFLRRAWRSGEDSDLCGELLQESLEALRSLPEASLFEDGAVSPVWLEVVERATKFLHFVVAGDLSNAGGGSTTSGSGDRHSGGTSKIPVQDQQVALCILLELAVQKGVLSAVLQAVLLLLNLWDNSHHDYDNRLSSSLLAAPLIPLLKRFESIHNPKSKIPRDLRTEEISVSPTESFLRHLTYPENEECAVDLRQSAVVIMSQLDRLASSYLPISASHKTPMQSVSQELVGLGWLSWTGTSGSTTVSGATPTAANGLATFMELGGVQQIVAAERCLLALTRSGRVYTLLYNSDSQTPQLIGGFGEKEVVRLSAHSDGKHYLALTSEGDVYSWGNGDGGRLGHGDNISREEPTLITALAGKHITSVCAGSTYSAAISANGDLFTWGRGNYGRLGHGSSEDQCYPTIVAALKGHKVVDVACGSGDAQTLAVTDTGAVYSWGDGDYGKLGRGGSDGCKSPKVIEKLMGQDVVKVYCGAQFSLALTKSGSVFSWGKGDNFRLGQGGEEHVRHPKLIEGLAGRKVRSLAVGSMHCVAVTEEGEVLAWGKNDQGQLGEESKSSYTEPAMLSGLEGRHIIGATCGPAQSFFWSSSDHWSVASRVPFIVDLSRVTFEQLGELLREVTEDMDGRSDWPPPQDKECMAVAGLNLLNLQLHAAICQSEDLDALGLQQGGQLVESLKQRVVTLASNNGVINSVQKAAQATLQSGWSILLPTPEERARALSSLLSSNGRDMTVMSTGQRFMTDLLVTSLMADGGLETALNMAIKAEIKSMDQSKEKETELCLKEEVRNEEKDKLKPATSTDEKCEMPLLDIHLERGADDREASIPLLQLVHQLFKNSSTHTLSRLQEEARNFSTTGGGAGGILKSPESEHPPSEGSPSLDLLLQFQRLLISRIFSSKSAAEGKLVGSGCEEVKGQVKCKDRDAFKVCGETSCQILGVASLLKKYCSLLVSHVSSVMPTATSVGDMSDRSFAAACSVLNRDVTGVLLPEMVTCLVLLQLRCPQVLHASQAHQTMARLLDDLDCFNHLAPGTEKEDTEDLAWPGVWSYSLERYSQQSGEDVQMIRKADLENHNKDGGLWVIIHGKVYDVHKFSSSAPCGADTFYEWAGRDASFAFEASHHSVEAREMLNQYYVGQYIDPEKDVVQTPGSGSMSSPLIDTERTLAVLLGLSAAQQVRSTALSVDEVESEDWLNAPFFSGGLQLLTQAGFDEEKGESRSPSNACTPGVTPTSEQCNIPQSAVDKERQHQAEQASTDVARPFLHALAESRIQDPAVKAFLTMVDKFCRCHHLLFPFNFPSDHPVEEVGRLLMAVLLKHCDLGYVVLSMVEHSQVESAGKQPMPKSISELCRVVCQTKRSLIKSHQDQGRSYKEVCAPVIERCLFLFNELRPATGDEINTFTRSKLLKSMPRWREVISRIVQDKKQARGEDDNDNLESDHNGESNEHDSDKDSDTDSLLAEAAGGADDAKDEEGKKEEPQAEDCRDDDDEEENSDTLGGQDEISMEDIKIEEKMEGKMCMQDAEEIKRDEEGSQNGRLTVGRELSRDRWDQVVKIVTNAQKMRWLKQRLTGSRAETALINKIVEFITYPHPVDIEKLRRSLHHQVLRAELRLQGIQNMLSLVHKDYLILSVKYSILCGWQGLLTVTSKNHCPLPHCLSDVKLIPPCDRILLEMTFAELYRWAIQELRQAVITADMMFKLRGINPATPKVRGAKETLSIGALPSSRFLLATLGLLVAEHYSNSLSLLLNSGVLALTQSILRLTGPDPDIPVVDNCSAIFTIPEENFNKKTTQSMPMAGPELAALMKVGTRVMRGVDWKWGDQDGPPPSLGHVIGELGEDGWIRVQWDTGSTNSYRMGKEGKYDLKLAQMPELTDQEEEEEEEESSSEKICSESKHPTNLIRNSTLGFLKTLSICAGIHAEHAQPEAVASLCGLMLSIVDAGCNYGPNTNSSSAHIASQQHVRWCTLGFVRSMATSPIMCQALSSPRWISLLLRILEEDHASKYSKNIFRQILILKLLRTVLPSWDVYTEGGRVAELVSRLFSLLGTILMGCATDMTLTSPIEGSESKRHSVTVSMTATYTSTMAEEVIALLRRLHTLPVWNGAINKFISIQLPSIIALLAERRTHAIESEGESSQTALMMAALAVIGGVDSRLRLGSYVRHEEHGRGTVCRITAKGRLQVQFASSGKAILCRLSELVGIPLIDFHVEKMPLTEGTLINWAVLCSLACSAVRTDRDKDASPRAPLATSTGSIDALGNHLTFKELRKQYIRLCLLQATAKLFSHQDVLRQILSQHIPSDLSAASLAAASSATSDVLEHIGSGSGEARSSVNGCTGGTGAVVLGNGSDNAVGGEDDGAAGDGPAKVTLLQQLLMTSTQPSPLKAVFSVDEMEAAALAACQHLTAELGQAQVDLGLDDSSDEDEEGNDLEEGEIVGDDAEDDFQLAQTKHRGAKATAAASSSGGDVASGMSWGASGGNSGSADGQSSILSVLKKFRKLKVPTFLPPSPIVGQLMEMGFSRRRVETAVKALSGSSSVLTDSADTPTVEALVSWLLEHPAPDNDDSDTDLASSEEAYSDSDSYSDGYDEYKGLDHPTQDSLLMPCGSEFKKRSDFANTDDYAIYVRQKIQIGMMVRCCRTYEEVHQGDIGKVTKLDQDGLHELNIQAHWQRKGGTYWVRYIHVEILGLPNTATDNGQIIKVGDKVRVKPSVKKPTYKWGSVTHASIGTVTGIMMNGQDITVDFPQQAHWTGVISEMELVPSTHPMISCKKCLMNPISGPRFHCQTCEDFDLCESCFKICRSHKHPFNRIQEPGGDPCFAGKPGRHNRVQASQTPKGSTVSNWQACVKSLTVSSRKDQAQNLIDGQGHFWQSQGTQGKHWIRLEMQPDMVISKLVMRVDPNDSSYIPSLLVISGGDSVLSLKEIKSVHTPPNEALVTLLQDMTEYYRIVEISIRQCRSSGIDCKIHGLSVVSRVRSDDDYIPTTFSILAQDKEGEDEEEGSGHGGTARSGGHSNVLRGKKGKGVAGKDIQTYVFVWGLNDKDQLGGPKGSKIKMPMLNEALSTLNCIQIAGGSKSLFCVTQDGKLFACGEGTNGRLGLGTVSGNISVPRQLISLAQYVIKKVAVHSGGRHALALSIDGKVFAWGEGDDGKLGLSSRMNCDTPKLLEALKSKRVRDIACGSSHSAAIISNGDLYTWGLGDYGRLGHGDNTTQLKPKQVLALAGQRVVQIACGSRDAQTLALTDEGVVYSWGDGDFGKLGRGGSEGCNVPHPVERLTGQGVIQIECGAQFSLALTKIGQVWTWGKGDYFRLGHGTDAHVRKPQLVEALKGKKIVHVSVGALHCLAVTDTGQVWAWGDNDHGQQGNGTTTVNRKAALVLGTEGYKITRVACGSSHSVAWATTGYAVPTTHEPVIFSAIKDPLGATFLGIHDEKDESLNIPAKDVNNRNKSNRPSLSKIILYMDSTLEKQRALNHVLNALQIKYARGAIVKALSKEMIRASVSALDSGQLQQSVVFSQAPSPDTSMVMHMSTIDQGLNESINLGPESIDGEDQETDFPFPSMQTLAAKVSPGTSILAETLQSADEVTQAVGSFMGANNAGTEGREELAAGPFYPDGLDEFTSRLTVEDARILVELLKLSVARRFAGGKKTLAYVLTALARASPQVTEMLLELCVTELEDVATDSETGRSAAKPVVQESAHPYTDDSSQTGVVRIPGAEALRVEFDRHCSTERRHDPLTIMDATGKTVSVRSGREWSDWFQELRIFGDELRWKFTSDGSVNGWGWSFTVYPIMPAAAPLDTLSDRTILARPSIDLVTCLLDFKLEVALDRGIVPRLAAALAACAQLSSLGASQRMWALHKLRKIMAANFGSLINITALLSSPTADSPEQEVARPFPLSMSGSALASLVKGLPEALQRQYEYEDSIVRSGKHLMHSPFFKVLVALACDLGLDRLPCCAEAHKWAWFRRYCNAARVAVAMVKRLVLPGPFTEEVLKKIQDIASEGCVLIGAVGGAGNRMHERHEIFRQEHDEQLLQWINRKPDDWTLSWGGSGQIFVWGHNHRGQLGGVEGAKVKLPLSCDALATLRPVQLIGGEQTLFAVTADGKVYGTGYGAGGRLGVGGTDSVATPTLLESLQHVFVKKLAVNSGGKHCLALSAEGEVYSWGEGEDGKLGHGNKSPCDRPRVIESLRGKEIVDIAAGGAHSACITSNGELYTWGKGRYGRLGHGDSEDQARPKMLEALKGYRVVDVACGSGDAQTLCITDDDNVWSWGDGDYGKLGRGGSDGCKVPMKVEALQGLGVVKVECGSQFSVALTDTGVVYTWGKGDYHRLGHGTDDHVRRPRRVNALQGKKVIDVACGSLHCVACTETGDVFTWGDNDEGQLGDGTTNAIQRPRLVAALQGKKINRVACGSAHSLAWSTHKPVGAGRLPDVVPMEYNHLQGMDMAVLRNRLVLLHHFSELFCPCIPMMHLQQEGTGSESCLSDHGGKEDLTTGLDSLRGILMSSAKEAAFRKVVHATMVREKQHGPVIELNRIQVKRSRVKGGLAGPDGLKSVFGQMSQRLSMLTKEVLMLPHRVWKVKFVGEGVDDCGGGYSESIVEMCEELQNGSLPLLIVTPNGRDESGANRDCFLLNPSLHQPVHQNMFKFLGILIGIAIRSGSPLSLNIAEPCWKQLAGMPLSITDLSEIDKDFLPGLMCIKEMDAESLRSAEMPFSIPSATGHEVQLSHKYARISPDNRLEYVKLAMDYRLHEFDEQVRWVREGMAQVVPVPLLSLSTGYELEKMVCGSQDIPLSLLKSVANYKGIEPTAPLVQWFWEVMDEFTNAERSLFLRFVWGRTRLPRTIADFRGRDFVLQVLDKYNPPDNFLPESYTCFFLLKMPRYSSKAVLRQKLKYAVHFCKSIDTDDYARVALTGDALEEDTPEASEAGGHHGADSVDSDGEILDSDAS</sequence>
<comment type="caution">
    <text evidence="25">The sequence shown here is derived from an EMBL/GenBank/DDBJ whole genome shotgun (WGS) entry which is preliminary data.</text>
</comment>
<feature type="region of interest" description="Disordered" evidence="19">
    <location>
        <begin position="1139"/>
        <end position="1164"/>
    </location>
</feature>
<feature type="region of interest" description="Disordered" evidence="19">
    <location>
        <begin position="2151"/>
        <end position="2173"/>
    </location>
</feature>
<feature type="repeat" description="RCC1" evidence="18">
    <location>
        <begin position="3356"/>
        <end position="3410"/>
    </location>
</feature>
<evidence type="ECO:0000256" key="7">
    <source>
        <dbReference type="ARBA" id="ARBA00022679"/>
    </source>
</evidence>
<evidence type="ECO:0000259" key="20">
    <source>
        <dbReference type="PROSITE" id="PS50135"/>
    </source>
</evidence>
<evidence type="ECO:0000259" key="23">
    <source>
        <dbReference type="PROSITE" id="PS51284"/>
    </source>
</evidence>
<dbReference type="InterPro" id="IPR004939">
    <property type="entry name" value="APC_su10/DOC_dom"/>
</dbReference>
<name>A0AAE0YCA9_9GAST</name>
<evidence type="ECO:0000256" key="16">
    <source>
        <dbReference type="PROSITE-ProRule" id="PRU00104"/>
    </source>
</evidence>
<dbReference type="Pfam" id="PF03256">
    <property type="entry name" value="ANAPC10"/>
    <property type="match status" value="1"/>
</dbReference>
<keyword evidence="7" id="KW-0808">Transferase</keyword>
<dbReference type="PROSITE" id="PS00626">
    <property type="entry name" value="RCC1_2"/>
    <property type="match status" value="1"/>
</dbReference>
<feature type="repeat" description="RCC1" evidence="18">
    <location>
        <begin position="3411"/>
        <end position="3462"/>
    </location>
</feature>
<dbReference type="SUPFAM" id="SSF50985">
    <property type="entry name" value="RCC1/BLIP-II"/>
    <property type="match status" value="4"/>
</dbReference>
<dbReference type="PROSITE" id="PS50237">
    <property type="entry name" value="HECT"/>
    <property type="match status" value="1"/>
</dbReference>
<feature type="region of interest" description="Disordered" evidence="19">
    <location>
        <begin position="2832"/>
        <end position="2864"/>
    </location>
</feature>
<dbReference type="SMART" id="SM00119">
    <property type="entry name" value="HECTc"/>
    <property type="match status" value="1"/>
</dbReference>
<dbReference type="InterPro" id="IPR000569">
    <property type="entry name" value="HECT_dom"/>
</dbReference>
<evidence type="ECO:0000256" key="14">
    <source>
        <dbReference type="ARBA" id="ARBA00080834"/>
    </source>
</evidence>
<evidence type="ECO:0000256" key="12">
    <source>
        <dbReference type="ARBA" id="ARBA00022833"/>
    </source>
</evidence>
<evidence type="ECO:0000256" key="18">
    <source>
        <dbReference type="PROSITE-ProRule" id="PRU00235"/>
    </source>
</evidence>
<evidence type="ECO:0000259" key="24">
    <source>
        <dbReference type="PROSITE" id="PS51416"/>
    </source>
</evidence>
<dbReference type="Pfam" id="PF00173">
    <property type="entry name" value="Cyt-b5"/>
    <property type="match status" value="1"/>
</dbReference>
<dbReference type="SUPFAM" id="SSF56204">
    <property type="entry name" value="Hect, E3 ligase catalytic domain"/>
    <property type="match status" value="1"/>
</dbReference>
<dbReference type="SMART" id="SM01337">
    <property type="entry name" value="APC10"/>
    <property type="match status" value="1"/>
</dbReference>
<dbReference type="SUPFAM" id="SSF55856">
    <property type="entry name" value="Cytochrome b5-like heme/steroid binding domain"/>
    <property type="match status" value="1"/>
</dbReference>
<dbReference type="Gene3D" id="2.30.30.30">
    <property type="match status" value="1"/>
</dbReference>
<dbReference type="Gene3D" id="1.10.8.10">
    <property type="entry name" value="DNA helicase RuvA subunit, C-terminal domain"/>
    <property type="match status" value="1"/>
</dbReference>
<keyword evidence="11 16" id="KW-0833">Ubl conjugation pathway</keyword>
<keyword evidence="8" id="KW-0479">Metal-binding</keyword>
<keyword evidence="5" id="KW-0963">Cytoplasm</keyword>
<dbReference type="GO" id="GO:0008270">
    <property type="term" value="F:zinc ion binding"/>
    <property type="evidence" value="ECO:0007669"/>
    <property type="project" value="UniProtKB-KW"/>
</dbReference>
<organism evidence="25 26">
    <name type="scientific">Elysia crispata</name>
    <name type="common">lettuce slug</name>
    <dbReference type="NCBI Taxonomy" id="231223"/>
    <lineage>
        <taxon>Eukaryota</taxon>
        <taxon>Metazoa</taxon>
        <taxon>Spiralia</taxon>
        <taxon>Lophotrochozoa</taxon>
        <taxon>Mollusca</taxon>
        <taxon>Gastropoda</taxon>
        <taxon>Heterobranchia</taxon>
        <taxon>Euthyneura</taxon>
        <taxon>Panpulmonata</taxon>
        <taxon>Sacoglossa</taxon>
        <taxon>Placobranchoidea</taxon>
        <taxon>Plakobranchidae</taxon>
        <taxon>Elysia</taxon>
    </lineage>
</organism>
<dbReference type="PANTHER" id="PTHR22872:SF2">
    <property type="entry name" value="INHIBITOR OF BRUTON TYROSINE KINASE"/>
    <property type="match status" value="1"/>
</dbReference>
<feature type="compositionally biased region" description="Polar residues" evidence="19">
    <location>
        <begin position="1501"/>
        <end position="1517"/>
    </location>
</feature>
<keyword evidence="10 17" id="KW-0863">Zinc-finger</keyword>
<dbReference type="InterPro" id="IPR037252">
    <property type="entry name" value="Mib_Herc2_sf"/>
</dbReference>
<evidence type="ECO:0000256" key="1">
    <source>
        <dbReference type="ARBA" id="ARBA00000885"/>
    </source>
</evidence>
<evidence type="ECO:0000256" key="2">
    <source>
        <dbReference type="ARBA" id="ARBA00004114"/>
    </source>
</evidence>
<feature type="repeat" description="RCC1" evidence="18">
    <location>
        <begin position="617"/>
        <end position="668"/>
    </location>
</feature>
<dbReference type="PRINTS" id="PR00633">
    <property type="entry name" value="RCCNDNSATION"/>
</dbReference>
<feature type="repeat" description="RCC1" evidence="18">
    <location>
        <begin position="3621"/>
        <end position="3672"/>
    </location>
</feature>
<dbReference type="PANTHER" id="PTHR22872">
    <property type="entry name" value="BTK-BINDING PROTEIN-RELATED"/>
    <property type="match status" value="1"/>
</dbReference>
<feature type="domain" description="HECT" evidence="21">
    <location>
        <begin position="4843"/>
        <end position="5173"/>
    </location>
</feature>
<feature type="repeat" description="RCC1" evidence="18">
    <location>
        <begin position="4531"/>
        <end position="4582"/>
    </location>
</feature>
<dbReference type="CDD" id="cd14402">
    <property type="entry name" value="UBA_HERC2"/>
    <property type="match status" value="1"/>
</dbReference>
<feature type="repeat" description="RCC1" evidence="18">
    <location>
        <begin position="4635"/>
        <end position="4686"/>
    </location>
</feature>
<feature type="compositionally biased region" description="Low complexity" evidence="19">
    <location>
        <begin position="1737"/>
        <end position="1747"/>
    </location>
</feature>
<dbReference type="GO" id="GO:0005814">
    <property type="term" value="C:centriole"/>
    <property type="evidence" value="ECO:0007669"/>
    <property type="project" value="UniProtKB-SubCell"/>
</dbReference>
<accession>A0AAE0YCA9</accession>
<reference evidence="25" key="1">
    <citation type="journal article" date="2023" name="G3 (Bethesda)">
        <title>A reference genome for the long-term kleptoplast-retaining sea slug Elysia crispata morphotype clarki.</title>
        <authorList>
            <person name="Eastman K.E."/>
            <person name="Pendleton A.L."/>
            <person name="Shaikh M.A."/>
            <person name="Suttiyut T."/>
            <person name="Ogas R."/>
            <person name="Tomko P."/>
            <person name="Gavelis G."/>
            <person name="Widhalm J.R."/>
            <person name="Wisecaver J.H."/>
        </authorList>
    </citation>
    <scope>NUCLEOTIDE SEQUENCE</scope>
    <source>
        <strain evidence="25">ECLA1</strain>
    </source>
</reference>
<dbReference type="CDD" id="cd08664">
    <property type="entry name" value="APC10-HERC2"/>
    <property type="match status" value="1"/>
</dbReference>
<evidence type="ECO:0000256" key="9">
    <source>
        <dbReference type="ARBA" id="ARBA00022737"/>
    </source>
</evidence>
<dbReference type="EMBL" id="JAWDGP010006462">
    <property type="protein sequence ID" value="KAK3740756.1"/>
    <property type="molecule type" value="Genomic_DNA"/>
</dbReference>
<protein>
    <recommendedName>
        <fullName evidence="4">HECT-type E3 ubiquitin transferase</fullName>
        <ecNumber evidence="4">2.3.2.26</ecNumber>
    </recommendedName>
    <alternativeName>
        <fullName evidence="14">HECT domain and RCC1-like domain-containing protein 2</fullName>
    </alternativeName>
    <alternativeName>
        <fullName evidence="15">HECT-type E3 ubiquitin transferase HERC2</fullName>
    </alternativeName>
</protein>
<dbReference type="PROSITE" id="PS51284">
    <property type="entry name" value="DOC"/>
    <property type="match status" value="1"/>
</dbReference>
<feature type="compositionally biased region" description="Acidic residues" evidence="19">
    <location>
        <begin position="5199"/>
        <end position="5211"/>
    </location>
</feature>
<comment type="subcellular location">
    <subcellularLocation>
        <location evidence="2">Cytoplasm</location>
        <location evidence="2">Cytoskeleton</location>
        <location evidence="2">Microtubule organizing center</location>
        <location evidence="2">Centrosome</location>
        <location evidence="2">Centriole</location>
    </subcellularLocation>
</comment>
<evidence type="ECO:0000256" key="17">
    <source>
        <dbReference type="PROSITE-ProRule" id="PRU00228"/>
    </source>
</evidence>
<feature type="domain" description="Cytochrome b5 heme-binding" evidence="22">
    <location>
        <begin position="1346"/>
        <end position="1422"/>
    </location>
</feature>
<feature type="domain" description="ZZ-type" evidence="20">
    <location>
        <begin position="3037"/>
        <end position="3088"/>
    </location>
</feature>
<dbReference type="Gene3D" id="3.30.2410.10">
    <property type="entry name" value="Hect, E3 ligase catalytic domain"/>
    <property type="match status" value="1"/>
</dbReference>
<dbReference type="Pfam" id="PF25390">
    <property type="entry name" value="WD40_RLD"/>
    <property type="match status" value="2"/>
</dbReference>
<feature type="compositionally biased region" description="Acidic residues" evidence="19">
    <location>
        <begin position="2153"/>
        <end position="2164"/>
    </location>
</feature>
<feature type="repeat" description="RCC1" evidence="18">
    <location>
        <begin position="4477"/>
        <end position="4528"/>
    </location>
</feature>
<evidence type="ECO:0000313" key="26">
    <source>
        <dbReference type="Proteomes" id="UP001283361"/>
    </source>
</evidence>
<dbReference type="FunFam" id="2.30.30.40:FF:000074">
    <property type="entry name" value="E3 ubiquitin-protein ligase HERC2 isoform X1"/>
    <property type="match status" value="1"/>
</dbReference>
<feature type="compositionally biased region" description="Polar residues" evidence="19">
    <location>
        <begin position="254"/>
        <end position="265"/>
    </location>
</feature>
<keyword evidence="26" id="KW-1185">Reference proteome</keyword>
<dbReference type="InterPro" id="IPR014722">
    <property type="entry name" value="Rib_uL2_dom2"/>
</dbReference>
<dbReference type="FunFam" id="3.30.2160.10:FF:000010">
    <property type="entry name" value="E3 ubiquitin-protein ligase HERC2 isoform X2"/>
    <property type="match status" value="1"/>
</dbReference>
<dbReference type="PROSITE" id="PS50012">
    <property type="entry name" value="RCC1_3"/>
    <property type="match status" value="19"/>
</dbReference>
<dbReference type="Pfam" id="PF06701">
    <property type="entry name" value="MIB_HERC2"/>
    <property type="match status" value="1"/>
</dbReference>